<evidence type="ECO:0000256" key="5">
    <source>
        <dbReference type="ARBA" id="ARBA00023125"/>
    </source>
</evidence>
<comment type="subcellular location">
    <subcellularLocation>
        <location evidence="7">Cytoplasm</location>
        <location evidence="7">Nucleoid</location>
    </subcellularLocation>
</comment>
<comment type="similarity">
    <text evidence="7">Belongs to the MraZ family.</text>
</comment>
<gene>
    <name evidence="7 10" type="primary">mraZ</name>
    <name evidence="10" type="ORF">GCM10011611_24200</name>
</gene>
<dbReference type="CDD" id="cd16320">
    <property type="entry name" value="MraZ_N"/>
    <property type="match status" value="1"/>
</dbReference>
<dbReference type="GO" id="GO:0003700">
    <property type="term" value="F:DNA-binding transcription factor activity"/>
    <property type="evidence" value="ECO:0007669"/>
    <property type="project" value="UniProtKB-UniRule"/>
</dbReference>
<dbReference type="InterPro" id="IPR007159">
    <property type="entry name" value="SpoVT-AbrB_dom"/>
</dbReference>
<dbReference type="GO" id="GO:0000976">
    <property type="term" value="F:transcription cis-regulatory region binding"/>
    <property type="evidence" value="ECO:0007669"/>
    <property type="project" value="TreeGrafter"/>
</dbReference>
<dbReference type="PROSITE" id="PS51740">
    <property type="entry name" value="SPOVT_ABRB"/>
    <property type="match status" value="2"/>
</dbReference>
<accession>A0A8J2YTH0</accession>
<feature type="domain" description="SpoVT-AbrB" evidence="9">
    <location>
        <begin position="82"/>
        <end position="125"/>
    </location>
</feature>
<evidence type="ECO:0000256" key="6">
    <source>
        <dbReference type="ARBA" id="ARBA00023163"/>
    </source>
</evidence>
<comment type="subunit">
    <text evidence="7">Forms oligomers.</text>
</comment>
<reference evidence="10" key="2">
    <citation type="submission" date="2020-09" db="EMBL/GenBank/DDBJ databases">
        <authorList>
            <person name="Sun Q."/>
            <person name="Zhou Y."/>
        </authorList>
    </citation>
    <scope>NUCLEOTIDE SEQUENCE</scope>
    <source>
        <strain evidence="10">CGMCC 1.15725</strain>
    </source>
</reference>
<keyword evidence="3" id="KW-0677">Repeat</keyword>
<dbReference type="InterPro" id="IPR035642">
    <property type="entry name" value="MraZ_N"/>
</dbReference>
<dbReference type="InterPro" id="IPR003444">
    <property type="entry name" value="MraZ"/>
</dbReference>
<sequence>MRLFLSTYVNKVDRKGRVSVPAPFRAVLSGQNSAGIVAFRSFKYPALDCSSLARVEEMAAQLETLPQFSEEFENLASLFADMRELPFDSEGRIMLPDHMLEFAGITESVAFVGQSTTFQIWEPAAHEAHQQAMRQAARDKKLTLPAARPAAPVPGSVQGSNP</sequence>
<reference evidence="10" key="1">
    <citation type="journal article" date="2014" name="Int. J. Syst. Evol. Microbiol.">
        <title>Complete genome sequence of Corynebacterium casei LMG S-19264T (=DSM 44701T), isolated from a smear-ripened cheese.</title>
        <authorList>
            <consortium name="US DOE Joint Genome Institute (JGI-PGF)"/>
            <person name="Walter F."/>
            <person name="Albersmeier A."/>
            <person name="Kalinowski J."/>
            <person name="Ruckert C."/>
        </authorList>
    </citation>
    <scope>NUCLEOTIDE SEQUENCE</scope>
    <source>
        <strain evidence="10">CGMCC 1.15725</strain>
    </source>
</reference>
<dbReference type="InterPro" id="IPR020603">
    <property type="entry name" value="MraZ_dom"/>
</dbReference>
<dbReference type="RefSeq" id="WP_189045953.1">
    <property type="nucleotide sequence ID" value="NZ_BMJQ01000005.1"/>
</dbReference>
<dbReference type="Proteomes" id="UP000646365">
    <property type="component" value="Unassembled WGS sequence"/>
</dbReference>
<evidence type="ECO:0000256" key="8">
    <source>
        <dbReference type="SAM" id="MobiDB-lite"/>
    </source>
</evidence>
<dbReference type="InterPro" id="IPR037914">
    <property type="entry name" value="SpoVT-AbrB_sf"/>
</dbReference>
<keyword evidence="2 7" id="KW-0963">Cytoplasm</keyword>
<evidence type="ECO:0000256" key="3">
    <source>
        <dbReference type="ARBA" id="ARBA00022737"/>
    </source>
</evidence>
<evidence type="ECO:0000313" key="10">
    <source>
        <dbReference type="EMBL" id="GGF17520.1"/>
    </source>
</evidence>
<dbReference type="AlphaFoldDB" id="A0A8J2YTH0"/>
<comment type="caution">
    <text evidence="10">The sequence shown here is derived from an EMBL/GenBank/DDBJ whole genome shotgun (WGS) entry which is preliminary data.</text>
</comment>
<dbReference type="Gene3D" id="3.40.1550.20">
    <property type="entry name" value="Transcriptional regulator MraZ domain"/>
    <property type="match status" value="1"/>
</dbReference>
<evidence type="ECO:0000313" key="11">
    <source>
        <dbReference type="Proteomes" id="UP000646365"/>
    </source>
</evidence>
<dbReference type="GO" id="GO:0009295">
    <property type="term" value="C:nucleoid"/>
    <property type="evidence" value="ECO:0007669"/>
    <property type="project" value="UniProtKB-SubCell"/>
</dbReference>
<feature type="domain" description="SpoVT-AbrB" evidence="9">
    <location>
        <begin position="7"/>
        <end position="54"/>
    </location>
</feature>
<dbReference type="CDD" id="cd16321">
    <property type="entry name" value="MraZ_C"/>
    <property type="match status" value="1"/>
</dbReference>
<name>A0A8J2YTH0_9PROT</name>
<keyword evidence="6 7" id="KW-0804">Transcription</keyword>
<protein>
    <recommendedName>
        <fullName evidence="1 7">Transcriptional regulator MraZ</fullName>
    </recommendedName>
</protein>
<evidence type="ECO:0000256" key="2">
    <source>
        <dbReference type="ARBA" id="ARBA00022490"/>
    </source>
</evidence>
<dbReference type="GO" id="GO:0005737">
    <property type="term" value="C:cytoplasm"/>
    <property type="evidence" value="ECO:0007669"/>
    <property type="project" value="UniProtKB-UniRule"/>
</dbReference>
<dbReference type="PANTHER" id="PTHR34701">
    <property type="entry name" value="TRANSCRIPTIONAL REGULATOR MRAZ"/>
    <property type="match status" value="1"/>
</dbReference>
<keyword evidence="4 7" id="KW-0805">Transcription regulation</keyword>
<dbReference type="PANTHER" id="PTHR34701:SF1">
    <property type="entry name" value="TRANSCRIPTIONAL REGULATOR MRAZ"/>
    <property type="match status" value="1"/>
</dbReference>
<dbReference type="InterPro" id="IPR035644">
    <property type="entry name" value="MraZ_C"/>
</dbReference>
<dbReference type="SUPFAM" id="SSF89447">
    <property type="entry name" value="AbrB/MazE/MraZ-like"/>
    <property type="match status" value="1"/>
</dbReference>
<dbReference type="EMBL" id="BMJQ01000005">
    <property type="protein sequence ID" value="GGF17520.1"/>
    <property type="molecule type" value="Genomic_DNA"/>
</dbReference>
<evidence type="ECO:0000256" key="7">
    <source>
        <dbReference type="HAMAP-Rule" id="MF_01008"/>
    </source>
</evidence>
<dbReference type="InterPro" id="IPR038619">
    <property type="entry name" value="MraZ_sf"/>
</dbReference>
<dbReference type="GO" id="GO:2000143">
    <property type="term" value="P:negative regulation of DNA-templated transcription initiation"/>
    <property type="evidence" value="ECO:0007669"/>
    <property type="project" value="TreeGrafter"/>
</dbReference>
<evidence type="ECO:0000256" key="1">
    <source>
        <dbReference type="ARBA" id="ARBA00013860"/>
    </source>
</evidence>
<dbReference type="Pfam" id="PF02381">
    <property type="entry name" value="MraZ"/>
    <property type="match status" value="1"/>
</dbReference>
<proteinExistence type="inferred from homology"/>
<evidence type="ECO:0000259" key="9">
    <source>
        <dbReference type="PROSITE" id="PS51740"/>
    </source>
</evidence>
<keyword evidence="5 7" id="KW-0238">DNA-binding</keyword>
<feature type="region of interest" description="Disordered" evidence="8">
    <location>
        <begin position="132"/>
        <end position="162"/>
    </location>
</feature>
<keyword evidence="11" id="KW-1185">Reference proteome</keyword>
<dbReference type="HAMAP" id="MF_01008">
    <property type="entry name" value="MraZ"/>
    <property type="match status" value="1"/>
</dbReference>
<evidence type="ECO:0000256" key="4">
    <source>
        <dbReference type="ARBA" id="ARBA00023015"/>
    </source>
</evidence>
<organism evidence="10 11">
    <name type="scientific">Aliidongia dinghuensis</name>
    <dbReference type="NCBI Taxonomy" id="1867774"/>
    <lineage>
        <taxon>Bacteria</taxon>
        <taxon>Pseudomonadati</taxon>
        <taxon>Pseudomonadota</taxon>
        <taxon>Alphaproteobacteria</taxon>
        <taxon>Rhodospirillales</taxon>
        <taxon>Dongiaceae</taxon>
        <taxon>Aliidongia</taxon>
    </lineage>
</organism>